<evidence type="ECO:0000256" key="3">
    <source>
        <dbReference type="ARBA" id="ARBA00068693"/>
    </source>
</evidence>
<evidence type="ECO:0000259" key="6">
    <source>
        <dbReference type="PROSITE" id="PS50004"/>
    </source>
</evidence>
<dbReference type="PANTHER" id="PTHR13076:SF5">
    <property type="entry name" value="COILED-COIL AND C2 DOMAIN-CONTAINING PROTEIN 1B"/>
    <property type="match status" value="1"/>
</dbReference>
<feature type="region of interest" description="Disordered" evidence="5">
    <location>
        <begin position="364"/>
        <end position="450"/>
    </location>
</feature>
<reference evidence="7" key="1">
    <citation type="journal article" date="2022" name="bioRxiv">
        <title>Sequencing and chromosome-scale assembly of the giantPleurodeles waltlgenome.</title>
        <authorList>
            <person name="Brown T."/>
            <person name="Elewa A."/>
            <person name="Iarovenko S."/>
            <person name="Subramanian E."/>
            <person name="Araus A.J."/>
            <person name="Petzold A."/>
            <person name="Susuki M."/>
            <person name="Suzuki K.-i.T."/>
            <person name="Hayashi T."/>
            <person name="Toyoda A."/>
            <person name="Oliveira C."/>
            <person name="Osipova E."/>
            <person name="Leigh N.D."/>
            <person name="Simon A."/>
            <person name="Yun M.H."/>
        </authorList>
    </citation>
    <scope>NUCLEOTIDE SEQUENCE</scope>
    <source>
        <strain evidence="7">20211129_DDA</strain>
        <tissue evidence="7">Liver</tissue>
    </source>
</reference>
<dbReference type="Gene3D" id="2.60.40.150">
    <property type="entry name" value="C2 domain"/>
    <property type="match status" value="1"/>
</dbReference>
<keyword evidence="8" id="KW-1185">Reference proteome</keyword>
<dbReference type="InterPro" id="IPR035892">
    <property type="entry name" value="C2_domain_sf"/>
</dbReference>
<name>A0AAV7T2E5_PLEWA</name>
<protein>
    <recommendedName>
        <fullName evidence="3">Coiled-coil and C2 domain-containing protein 1B</fullName>
    </recommendedName>
</protein>
<feature type="region of interest" description="Disordered" evidence="5">
    <location>
        <begin position="72"/>
        <end position="93"/>
    </location>
</feature>
<evidence type="ECO:0000256" key="5">
    <source>
        <dbReference type="SAM" id="MobiDB-lite"/>
    </source>
</evidence>
<dbReference type="GO" id="GO:0001227">
    <property type="term" value="F:DNA-binding transcription repressor activity, RNA polymerase II-specific"/>
    <property type="evidence" value="ECO:0007669"/>
    <property type="project" value="InterPro"/>
</dbReference>
<dbReference type="InterPro" id="IPR000008">
    <property type="entry name" value="C2_dom"/>
</dbReference>
<feature type="compositionally biased region" description="Basic and acidic residues" evidence="5">
    <location>
        <begin position="153"/>
        <end position="162"/>
    </location>
</feature>
<feature type="compositionally biased region" description="Polar residues" evidence="5">
    <location>
        <begin position="401"/>
        <end position="421"/>
    </location>
</feature>
<feature type="compositionally biased region" description="Acidic residues" evidence="5">
    <location>
        <begin position="107"/>
        <end position="125"/>
    </location>
</feature>
<dbReference type="SMART" id="SM00685">
    <property type="entry name" value="DM14"/>
    <property type="match status" value="4"/>
</dbReference>
<evidence type="ECO:0000313" key="8">
    <source>
        <dbReference type="Proteomes" id="UP001066276"/>
    </source>
</evidence>
<feature type="domain" description="C2" evidence="6">
    <location>
        <begin position="737"/>
        <end position="872"/>
    </location>
</feature>
<dbReference type="SUPFAM" id="SSF49562">
    <property type="entry name" value="C2 domain (Calcium/lipid-binding domain, CaLB)"/>
    <property type="match status" value="1"/>
</dbReference>
<proteinExistence type="inferred from homology"/>
<feature type="compositionally biased region" description="Basic and acidic residues" evidence="5">
    <location>
        <begin position="380"/>
        <end position="399"/>
    </location>
</feature>
<dbReference type="EMBL" id="JANPWB010000007">
    <property type="protein sequence ID" value="KAJ1170177.1"/>
    <property type="molecule type" value="Genomic_DNA"/>
</dbReference>
<evidence type="ECO:0000313" key="7">
    <source>
        <dbReference type="EMBL" id="KAJ1170177.1"/>
    </source>
</evidence>
<accession>A0AAV7T2E5</accession>
<dbReference type="PROSITE" id="PS50004">
    <property type="entry name" value="C2"/>
    <property type="match status" value="1"/>
</dbReference>
<comment type="caution">
    <text evidence="7">The sequence shown here is derived from an EMBL/GenBank/DDBJ whole genome shotgun (WGS) entry which is preliminary data.</text>
</comment>
<organism evidence="7 8">
    <name type="scientific">Pleurodeles waltl</name>
    <name type="common">Iberian ribbed newt</name>
    <dbReference type="NCBI Taxonomy" id="8319"/>
    <lineage>
        <taxon>Eukaryota</taxon>
        <taxon>Metazoa</taxon>
        <taxon>Chordata</taxon>
        <taxon>Craniata</taxon>
        <taxon>Vertebrata</taxon>
        <taxon>Euteleostomi</taxon>
        <taxon>Amphibia</taxon>
        <taxon>Batrachia</taxon>
        <taxon>Caudata</taxon>
        <taxon>Salamandroidea</taxon>
        <taxon>Salamandridae</taxon>
        <taxon>Pleurodelinae</taxon>
        <taxon>Pleurodeles</taxon>
    </lineage>
</organism>
<dbReference type="Pfam" id="PF21528">
    <property type="entry name" value="CC2D1A-B_DM14"/>
    <property type="match status" value="4"/>
</dbReference>
<dbReference type="InterPro" id="IPR039725">
    <property type="entry name" value="CC2D1A/B"/>
</dbReference>
<gene>
    <name evidence="7" type="ORF">NDU88_002058</name>
</gene>
<evidence type="ECO:0000256" key="4">
    <source>
        <dbReference type="SAM" id="Coils"/>
    </source>
</evidence>
<feature type="region of interest" description="Disordered" evidence="5">
    <location>
        <begin position="106"/>
        <end position="162"/>
    </location>
</feature>
<evidence type="ECO:0000256" key="1">
    <source>
        <dbReference type="ARBA" id="ARBA00010672"/>
    </source>
</evidence>
<dbReference type="Proteomes" id="UP001066276">
    <property type="component" value="Chromosome 4_1"/>
</dbReference>
<feature type="compositionally biased region" description="Polar residues" evidence="5">
    <location>
        <begin position="572"/>
        <end position="586"/>
    </location>
</feature>
<dbReference type="Pfam" id="PF00168">
    <property type="entry name" value="C2"/>
    <property type="match status" value="1"/>
</dbReference>
<dbReference type="PANTHER" id="PTHR13076">
    <property type="entry name" value="COILED-COIL AND C2 DOMAIN-CONTAINING PROTEIN 1-LIKE"/>
    <property type="match status" value="1"/>
</dbReference>
<dbReference type="InterPro" id="IPR006608">
    <property type="entry name" value="CC2D1A/B_DM14"/>
</dbReference>
<keyword evidence="2 4" id="KW-0175">Coiled coil</keyword>
<sequence>MGKETERKSELQCKGPGAAEGLWAYKAGGAKGKGAAAAKQLGLFVDFNPEEMMQGMDDDDVDDGDLEEELAALTGKKTQGAKPKPKSKSPLPMEHIAKMAEDCMRDIDDEDDDGDEGMEEDEDLLAELQDVVGEDEDENETTSMGEESGSDPQHNEVAIREKPVATEQLLTSPVVPQKDSMAPAVGGLQQTLHLRIENYKVAIGNAKEAGDASKTRRYERGLKTLENMLSAARKGKKINAEEIPPPVATGKNAPLILQHPVVPEPEGGESKPEATTAQEDYTNNSGEAVHNLILASSQSNEEDVRATKVDDKSTDSRALLIARQKEYKLAALKAKQQGNIEKAKDYMKTGKKFDVLIEALNNGQPVDLSNMPPSPEEPESVDKEQSSSAKTEVHSEKHAQPSATTTSSGPKVSDVPQQPTTVHEALQQRMERYKTAAEQAKASGDERKARMHERIAKQYQDAIRAQKAGRKVNFEELPIPPGFPPIPGMVHTESESTIAGVLEAASKLANAEVKEDEDDDEEDETGTAELPPVAKKPAKLPERPTQVVKPLIVPPKADMAQLTPDETKKNVPATSPIKSSSTEQLSSAAREQLEFLENRKKQYLKAAVQAKQKNDLEQAKLYLKTAKSFDPNIELVKSGKSVDISKLPSPPTDDENEFIFVHHNDVKISQKSEEVYAQLLKLLKEQHEKCMQYARQFTHMGNVTETTRFEKLAQNCKKNVDILQLAQAQGLDPPPHHFEEKTFKIVRIFAELNSTEMLLIIVKGINLPSPPGVATNDLDAFVKFEFHYPSAEQAQKNKTTVIKNTNCPEYDQHFKLNINRNHRGFKRVIQAKGIKFEIYHKGSFFFRSDKLVGTAQLKLDRLESECEIREIIEIFDGRKPTGGKLECFHGWKVMSKAPWSSNAKLDVDCGKTA</sequence>
<dbReference type="SMART" id="SM00239">
    <property type="entry name" value="C2"/>
    <property type="match status" value="1"/>
</dbReference>
<feature type="compositionally biased region" description="Acidic residues" evidence="5">
    <location>
        <begin position="514"/>
        <end position="526"/>
    </location>
</feature>
<dbReference type="AlphaFoldDB" id="A0AAV7T2E5"/>
<feature type="region of interest" description="Disordered" evidence="5">
    <location>
        <begin position="508"/>
        <end position="586"/>
    </location>
</feature>
<evidence type="ECO:0000256" key="2">
    <source>
        <dbReference type="ARBA" id="ARBA00023054"/>
    </source>
</evidence>
<comment type="similarity">
    <text evidence="1">Belongs to the CC2D1 family.</text>
</comment>
<feature type="coiled-coil region" evidence="4">
    <location>
        <begin position="586"/>
        <end position="613"/>
    </location>
</feature>
<dbReference type="FunFam" id="2.60.40.150:FF:000104">
    <property type="entry name" value="coiled-coil and C2 domain-containing protein 1B"/>
    <property type="match status" value="1"/>
</dbReference>